<organism evidence="1 2">
    <name type="scientific">Naganishia adeliensis</name>
    <dbReference type="NCBI Taxonomy" id="92952"/>
    <lineage>
        <taxon>Eukaryota</taxon>
        <taxon>Fungi</taxon>
        <taxon>Dikarya</taxon>
        <taxon>Basidiomycota</taxon>
        <taxon>Agaricomycotina</taxon>
        <taxon>Tremellomycetes</taxon>
        <taxon>Filobasidiales</taxon>
        <taxon>Filobasidiaceae</taxon>
        <taxon>Naganishia</taxon>
    </lineage>
</organism>
<dbReference type="EMBL" id="JASBWS010000016">
    <property type="protein sequence ID" value="KAJ9112171.1"/>
    <property type="molecule type" value="Genomic_DNA"/>
</dbReference>
<gene>
    <name evidence="1" type="ORF">QFC20_002352</name>
</gene>
<comment type="caution">
    <text evidence="1">The sequence shown here is derived from an EMBL/GenBank/DDBJ whole genome shotgun (WGS) entry which is preliminary data.</text>
</comment>
<protein>
    <submittedName>
        <fullName evidence="1">Uncharacterized protein</fullName>
    </submittedName>
</protein>
<keyword evidence="2" id="KW-1185">Reference proteome</keyword>
<dbReference type="Proteomes" id="UP001230649">
    <property type="component" value="Unassembled WGS sequence"/>
</dbReference>
<sequence>MEKYAGMAILIGERAHLIEFPSILLPPGVSSGSIVNISVNRNQAAEKAHLSEFWALQDRILNEYGIDTPQAPQLKLRHVTQTSATLEWPKIELAKADLRALEIYKNGQRLALIPNPKSNTSTKLSSLQSNEEYTFQLVLKTTAGTFPSNIIKVRTHTMNDTSGISVCFGSIQDDNMLAHAKAALKQMNAKWTESIEIDTTHFVCQSAGPAENNYTPSSEYQKAVQLSLPIVQPQWVLACLIDKKLMPVSSFQLGANIPPQYQPRGDAPQAFRQRPKSPKREGPVSEIPSQGRLDEPSSTPPSHGKEEAAKMEEDSAAPSTEASGTVDATAGTATASASEPSTISPLNPMVETTSESQPKSPKPEADGKLDRAFKFPSSSPPADEQAAATGLESKTGTSAVQDTEEQAEIDTSNSVPEQGGEQTSKEEVGQTAVSDLPPSAMDIASNDLNDTEDLSTAAQPEPVEAEVQPRAPEPKKTDPDVDTAARQWLNGQKPVEASGASESEPSSKVLEQVLETKANAEAEKQAAELESSHPSEEPESIQDTSEPLPSEGEPIIEVQKDHGHVESVGEAQEPLVSAAVPEIEVQKNHGNVETVEGGASAPEAAQDAPAGEVEDQPDEPADAHDANDDDADEMPLDSAVQTPSESPALPDGSAPVAGGGKKKKNKKKNKK</sequence>
<proteinExistence type="predicted"/>
<name>A0ACC2WM77_9TREE</name>
<reference evidence="1" key="1">
    <citation type="submission" date="2023-04" db="EMBL/GenBank/DDBJ databases">
        <title>Draft Genome sequencing of Naganishia species isolated from polar environments using Oxford Nanopore Technology.</title>
        <authorList>
            <person name="Leo P."/>
            <person name="Venkateswaran K."/>
        </authorList>
    </citation>
    <scope>NUCLEOTIDE SEQUENCE</scope>
    <source>
        <strain evidence="1">MNA-CCFEE 5262</strain>
    </source>
</reference>
<evidence type="ECO:0000313" key="1">
    <source>
        <dbReference type="EMBL" id="KAJ9112171.1"/>
    </source>
</evidence>
<evidence type="ECO:0000313" key="2">
    <source>
        <dbReference type="Proteomes" id="UP001230649"/>
    </source>
</evidence>
<accession>A0ACC2WM77</accession>